<dbReference type="GO" id="GO:0003723">
    <property type="term" value="F:RNA binding"/>
    <property type="evidence" value="ECO:0007669"/>
    <property type="project" value="InterPro"/>
</dbReference>
<dbReference type="Proteomes" id="UP000226079">
    <property type="component" value="Unassembled WGS sequence"/>
</dbReference>
<evidence type="ECO:0000313" key="3">
    <source>
        <dbReference type="Proteomes" id="UP000226079"/>
    </source>
</evidence>
<dbReference type="SMART" id="SM00955">
    <property type="entry name" value="RNB"/>
    <property type="match status" value="1"/>
</dbReference>
<comment type="caution">
    <text evidence="2">The sequence shown here is derived from an EMBL/GenBank/DDBJ whole genome shotgun (WGS) entry which is preliminary data.</text>
</comment>
<accession>A0A2A9CUI8</accession>
<dbReference type="PANTHER" id="PTHR23355">
    <property type="entry name" value="RIBONUCLEASE"/>
    <property type="match status" value="1"/>
</dbReference>
<dbReference type="PANTHER" id="PTHR23355:SF9">
    <property type="entry name" value="DIS3-LIKE EXONUCLEASE 2"/>
    <property type="match status" value="1"/>
</dbReference>
<dbReference type="SUPFAM" id="SSF50249">
    <property type="entry name" value="Nucleic acid-binding proteins"/>
    <property type="match status" value="1"/>
</dbReference>
<feature type="domain" description="RNB" evidence="1">
    <location>
        <begin position="52"/>
        <end position="369"/>
    </location>
</feature>
<dbReference type="InterPro" id="IPR001900">
    <property type="entry name" value="RNase_II/R"/>
</dbReference>
<organism evidence="2 3">
    <name type="scientific">Propionicimonas paludicola</name>
    <dbReference type="NCBI Taxonomy" id="185243"/>
    <lineage>
        <taxon>Bacteria</taxon>
        <taxon>Bacillati</taxon>
        <taxon>Actinomycetota</taxon>
        <taxon>Actinomycetes</taxon>
        <taxon>Propionibacteriales</taxon>
        <taxon>Nocardioidaceae</taxon>
        <taxon>Propionicimonas</taxon>
    </lineage>
</organism>
<dbReference type="EMBL" id="PDJC01000001">
    <property type="protein sequence ID" value="PFG17280.1"/>
    <property type="molecule type" value="Genomic_DNA"/>
</dbReference>
<proteinExistence type="predicted"/>
<dbReference type="InterPro" id="IPR012340">
    <property type="entry name" value="NA-bd_OB-fold"/>
</dbReference>
<dbReference type="GO" id="GO:0004540">
    <property type="term" value="F:RNA nuclease activity"/>
    <property type="evidence" value="ECO:0007669"/>
    <property type="project" value="InterPro"/>
</dbReference>
<dbReference type="Pfam" id="PF00773">
    <property type="entry name" value="RNB"/>
    <property type="match status" value="1"/>
</dbReference>
<dbReference type="GO" id="GO:0005829">
    <property type="term" value="C:cytosol"/>
    <property type="evidence" value="ECO:0007669"/>
    <property type="project" value="TreeGrafter"/>
</dbReference>
<dbReference type="RefSeq" id="WP_098460723.1">
    <property type="nucleotide sequence ID" value="NZ_PDJC01000001.1"/>
</dbReference>
<evidence type="ECO:0000313" key="2">
    <source>
        <dbReference type="EMBL" id="PFG17280.1"/>
    </source>
</evidence>
<gene>
    <name evidence="2" type="ORF">ATK74_1847</name>
</gene>
<keyword evidence="3" id="KW-1185">Reference proteome</keyword>
<dbReference type="Pfam" id="PF18614">
    <property type="entry name" value="RNase_II_C_S1"/>
    <property type="match status" value="1"/>
</dbReference>
<dbReference type="OrthoDB" id="5800376at2"/>
<dbReference type="GO" id="GO:0006402">
    <property type="term" value="P:mRNA catabolic process"/>
    <property type="evidence" value="ECO:0007669"/>
    <property type="project" value="TreeGrafter"/>
</dbReference>
<dbReference type="InterPro" id="IPR050180">
    <property type="entry name" value="RNR_Ribonuclease"/>
</dbReference>
<dbReference type="AlphaFoldDB" id="A0A2A9CUI8"/>
<reference evidence="2 3" key="1">
    <citation type="submission" date="2017-10" db="EMBL/GenBank/DDBJ databases">
        <title>Sequencing the genomes of 1000 actinobacteria strains.</title>
        <authorList>
            <person name="Klenk H.-P."/>
        </authorList>
    </citation>
    <scope>NUCLEOTIDE SEQUENCE [LARGE SCALE GENOMIC DNA]</scope>
    <source>
        <strain evidence="2 3">DSM 15597</strain>
    </source>
</reference>
<dbReference type="InterPro" id="IPR040596">
    <property type="entry name" value="RNase_II_C_S1"/>
</dbReference>
<evidence type="ECO:0000259" key="1">
    <source>
        <dbReference type="SMART" id="SM00955"/>
    </source>
</evidence>
<protein>
    <submittedName>
        <fullName evidence="2">Exoribonuclease R</fullName>
    </submittedName>
</protein>
<sequence length="476" mass="50724">MPIREVSLRRAEPAALAAGLQRLRDDLGVPDGFPASVTAEAQVAARAPRLPDVDRTDLAFVTLDPEGSLDLDQAFHLSRTADGYLIRYAIADVAAFVAPGGAIDAEAHARGETLYAPTSRTALHPPLLSEGAASLLPGQDRPALVWELQLDRDGTTGQATVARALVRSRAKLSYADAQHQLAAGTGGEQLELLREIGTLRQQREAARGGVSLSVPEQEVVPSEASWGLAYRASLPVEDWNAQLSLATGMAAARLMLDAKVGLLRTLAPAPQEAVDRLRRTAQALGISWPHTRAYPDFVRALDASTPAQAAMLNACTLLFRGAGYVAFDGTAPEQPLHAAIAAPYAHVTAPLRRLADRYAGEVCVAICAGRPVPEWALAELPTLPEVMAESNRRAHRYERGVVNLVEALLLEPLVGHEFTGTVLEVDSEAKDGVLQLAEPAVEARVTGSDLVLGRQIRATLVTADPIAGKVQFAVRR</sequence>
<name>A0A2A9CUI8_9ACTN</name>